<comment type="caution">
    <text evidence="1">The sequence shown here is derived from an EMBL/GenBank/DDBJ whole genome shotgun (WGS) entry which is preliminary data.</text>
</comment>
<proteinExistence type="predicted"/>
<sequence length="159" mass="16366">MCREANVTLGAVTFHFRSKAALASAVVEEGTGELRGLGTAGPATGRPLHELTSLVLRVATALQTTVLTRAAVRLVEEGHGCSGWPGDFRAQVLRLAEEAAATGDLAADVRPATAVHVVLHVMEGVAANARRAAPRGGPPVADVEEIWYAVLGGLAADAL</sequence>
<dbReference type="InterPro" id="IPR036271">
    <property type="entry name" value="Tet_transcr_reg_TetR-rel_C_sf"/>
</dbReference>
<evidence type="ECO:0000313" key="2">
    <source>
        <dbReference type="Proteomes" id="UP000053271"/>
    </source>
</evidence>
<dbReference type="Proteomes" id="UP000053271">
    <property type="component" value="Unassembled WGS sequence"/>
</dbReference>
<keyword evidence="2" id="KW-1185">Reference proteome</keyword>
<dbReference type="AlphaFoldDB" id="A0A117QQF8"/>
<dbReference type="EMBL" id="LMWS01000005">
    <property type="protein sequence ID" value="KUN41184.1"/>
    <property type="molecule type" value="Genomic_DNA"/>
</dbReference>
<dbReference type="Gene3D" id="1.10.357.10">
    <property type="entry name" value="Tetracycline Repressor, domain 2"/>
    <property type="match status" value="1"/>
</dbReference>
<gene>
    <name evidence="1" type="ORF">AQJ30_03520</name>
</gene>
<reference evidence="1 2" key="1">
    <citation type="submission" date="2015-10" db="EMBL/GenBank/DDBJ databases">
        <title>Draft genome sequence of Streptomyces longwoodensis DSM 41677, type strain for the species Streptomyces longwoodensis.</title>
        <authorList>
            <person name="Ruckert C."/>
            <person name="Winkler A."/>
            <person name="Kalinowski J."/>
            <person name="Kampfer P."/>
            <person name="Glaeser S."/>
        </authorList>
    </citation>
    <scope>NUCLEOTIDE SEQUENCE [LARGE SCALE GENOMIC DNA]</scope>
    <source>
        <strain evidence="1 2">DSM 41677</strain>
    </source>
</reference>
<evidence type="ECO:0000313" key="1">
    <source>
        <dbReference type="EMBL" id="KUN41184.1"/>
    </source>
</evidence>
<name>A0A117QQF8_9ACTN</name>
<dbReference type="SUPFAM" id="SSF48498">
    <property type="entry name" value="Tetracyclin repressor-like, C-terminal domain"/>
    <property type="match status" value="1"/>
</dbReference>
<accession>A0A117QQF8</accession>
<organism evidence="1 2">
    <name type="scientific">Streptomyces longwoodensis</name>
    <dbReference type="NCBI Taxonomy" id="68231"/>
    <lineage>
        <taxon>Bacteria</taxon>
        <taxon>Bacillati</taxon>
        <taxon>Actinomycetota</taxon>
        <taxon>Actinomycetes</taxon>
        <taxon>Kitasatosporales</taxon>
        <taxon>Streptomycetaceae</taxon>
        <taxon>Streptomyces</taxon>
    </lineage>
</organism>
<protein>
    <submittedName>
        <fullName evidence="1">TetR family transcriptional regulator</fullName>
    </submittedName>
</protein>